<dbReference type="SUPFAM" id="SSF100950">
    <property type="entry name" value="NagB/RpiA/CoA transferase-like"/>
    <property type="match status" value="1"/>
</dbReference>
<feature type="region of interest" description="Disordered" evidence="1">
    <location>
        <begin position="209"/>
        <end position="233"/>
    </location>
</feature>
<dbReference type="PATRIC" id="fig|445709.3.peg.1271"/>
<dbReference type="Pfam" id="PF01144">
    <property type="entry name" value="CoA_trans"/>
    <property type="match status" value="1"/>
</dbReference>
<dbReference type="InterPro" id="IPR037171">
    <property type="entry name" value="NagB/RpiA_transferase-like"/>
</dbReference>
<sequence>MHEQEWSGFSYIVTNLARFIRPNEITFSGVNSTLPMLACLMAKRAYDWNFVYINVAGGVDPSPSSVPLSSSDPVLAEGSASIFANEDFYDLCTRGRMDLTFLGAAQLDGAGCANNSCIGEWAHPKVRLPGGGGGAVMLPTARRACTWRTEHSRRTLVEKLDFMTSWGGMHGVATPIAVFVKRDDRLALQSWHPASSLAEVRERTGFEFDATGATPTPLPTPREQQALHSLDPDGQFERDAAIRLR</sequence>
<proteinExistence type="predicted"/>
<dbReference type="AlphaFoldDB" id="A0A0G3ESX7"/>
<dbReference type="STRING" id="445709.ABW99_05910"/>
<dbReference type="RefSeq" id="WP_047213581.1">
    <property type="nucleotide sequence ID" value="NZ_CP011568.3"/>
</dbReference>
<dbReference type="SMART" id="SM00882">
    <property type="entry name" value="CoA_trans"/>
    <property type="match status" value="1"/>
</dbReference>
<evidence type="ECO:0000256" key="1">
    <source>
        <dbReference type="SAM" id="MobiDB-lite"/>
    </source>
</evidence>
<dbReference type="InterPro" id="IPR004165">
    <property type="entry name" value="CoA_trans_fam_I"/>
</dbReference>
<evidence type="ECO:0000313" key="2">
    <source>
        <dbReference type="EMBL" id="AKJ67821.1"/>
    </source>
</evidence>
<dbReference type="EMBL" id="CP011568">
    <property type="protein sequence ID" value="AKJ67821.1"/>
    <property type="molecule type" value="Genomic_DNA"/>
</dbReference>
<dbReference type="GO" id="GO:0008410">
    <property type="term" value="F:CoA-transferase activity"/>
    <property type="evidence" value="ECO:0007669"/>
    <property type="project" value="InterPro"/>
</dbReference>
<evidence type="ECO:0000313" key="3">
    <source>
        <dbReference type="Proteomes" id="UP000036700"/>
    </source>
</evidence>
<gene>
    <name evidence="2" type="ORF">ABW99_05910</name>
</gene>
<organism evidence="2 3">
    <name type="scientific">Pandoraea thiooxydans</name>
    <dbReference type="NCBI Taxonomy" id="445709"/>
    <lineage>
        <taxon>Bacteria</taxon>
        <taxon>Pseudomonadati</taxon>
        <taxon>Pseudomonadota</taxon>
        <taxon>Betaproteobacteria</taxon>
        <taxon>Burkholderiales</taxon>
        <taxon>Burkholderiaceae</taxon>
        <taxon>Pandoraea</taxon>
    </lineage>
</organism>
<reference evidence="3" key="1">
    <citation type="submission" date="2015-06" db="EMBL/GenBank/DDBJ databases">
        <authorList>
            <person name="Lim Y.L."/>
            <person name="Ee R."/>
            <person name="Yong D."/>
            <person name="How K.Y."/>
            <person name="Yin W.F."/>
            <person name="Chan K.G."/>
        </authorList>
    </citation>
    <scope>NUCLEOTIDE SEQUENCE [LARGE SCALE GENOMIC DNA]</scope>
    <source>
        <strain evidence="3">DSM 25325</strain>
    </source>
</reference>
<dbReference type="KEGG" id="ptx:ABW99_05910"/>
<dbReference type="Proteomes" id="UP000036700">
    <property type="component" value="Chromosome"/>
</dbReference>
<keyword evidence="2" id="KW-0808">Transferase</keyword>
<accession>A0A0G3ESX7</accession>
<protein>
    <submittedName>
        <fullName evidence="2">Glutaconate CoA-transferase</fullName>
    </submittedName>
</protein>
<dbReference type="OrthoDB" id="9813111at2"/>
<name>A0A0G3ESX7_9BURK</name>
<dbReference type="Gene3D" id="3.40.1080.10">
    <property type="entry name" value="Glutaconate Coenzyme A-transferase"/>
    <property type="match status" value="1"/>
</dbReference>
<keyword evidence="3" id="KW-1185">Reference proteome</keyword>